<dbReference type="GO" id="GO:0044027">
    <property type="term" value="P:negative regulation of gene expression via chromosomal CpG island methylation"/>
    <property type="evidence" value="ECO:0007669"/>
    <property type="project" value="TreeGrafter"/>
</dbReference>
<keyword evidence="1 2" id="KW-0539">Nucleus</keyword>
<dbReference type="SUPFAM" id="SSF88697">
    <property type="entry name" value="PUA domain-like"/>
    <property type="match status" value="1"/>
</dbReference>
<dbReference type="FunFam" id="2.30.280.10:FF:000005">
    <property type="entry name" value="E3 ubiquitin-protein ligase UHRF1"/>
    <property type="match status" value="1"/>
</dbReference>
<feature type="region of interest" description="Disordered" evidence="3">
    <location>
        <begin position="160"/>
        <end position="179"/>
    </location>
</feature>
<accession>A0A9D4DG28</accession>
<name>A0A9D4DG28_DREPO</name>
<gene>
    <name evidence="5" type="ORF">DPMN_183081</name>
</gene>
<evidence type="ECO:0000256" key="1">
    <source>
        <dbReference type="ARBA" id="ARBA00023242"/>
    </source>
</evidence>
<feature type="compositionally biased region" description="Basic residues" evidence="3">
    <location>
        <begin position="45"/>
        <end position="55"/>
    </location>
</feature>
<dbReference type="Pfam" id="PF02182">
    <property type="entry name" value="SAD_SRA"/>
    <property type="match status" value="1"/>
</dbReference>
<evidence type="ECO:0000256" key="2">
    <source>
        <dbReference type="PROSITE-ProRule" id="PRU00358"/>
    </source>
</evidence>
<evidence type="ECO:0000259" key="4">
    <source>
        <dbReference type="PROSITE" id="PS51015"/>
    </source>
</evidence>
<feature type="region of interest" description="Disordered" evidence="3">
    <location>
        <begin position="36"/>
        <end position="80"/>
    </location>
</feature>
<dbReference type="SMART" id="SM00466">
    <property type="entry name" value="SRA"/>
    <property type="match status" value="1"/>
</dbReference>
<comment type="subcellular location">
    <subcellularLocation>
        <location evidence="2">Nucleus</location>
    </subcellularLocation>
</comment>
<dbReference type="InterPro" id="IPR003105">
    <property type="entry name" value="SRA_YDG"/>
</dbReference>
<proteinExistence type="predicted"/>
<evidence type="ECO:0000313" key="6">
    <source>
        <dbReference type="Proteomes" id="UP000828390"/>
    </source>
</evidence>
<sequence>FKSFPKVQLKKSGLKRKAEDEIPRKVKKQVLAEDLDQSNLGSIRTSRRRSARIRGKPASECTDSLPDDDFEDEDEEDTENRVQRVAPNRPNFYGAVEGVEVGASWYTRMECCRDGIHRPTVAGIHAGPDGAYSIALSGGYDDNIDLGECFTYTGEGGRDLKGTKTNPKNLRTAPQSKDQNLTRGNLALSRSVETRNPVRVIRGYKLTSPFAPDEGYRYDGLYTVEKAWYTPGLSGYMVWKFALKRCPDQAAPSWTISQAIFLNMYRLNLFFRISW</sequence>
<reference evidence="5" key="2">
    <citation type="submission" date="2020-11" db="EMBL/GenBank/DDBJ databases">
        <authorList>
            <person name="McCartney M.A."/>
            <person name="Auch B."/>
            <person name="Kono T."/>
            <person name="Mallez S."/>
            <person name="Becker A."/>
            <person name="Gohl D.M."/>
            <person name="Silverstein K.A.T."/>
            <person name="Koren S."/>
            <person name="Bechman K.B."/>
            <person name="Herman A."/>
            <person name="Abrahante J.E."/>
            <person name="Garbe J."/>
        </authorList>
    </citation>
    <scope>NUCLEOTIDE SEQUENCE</scope>
    <source>
        <strain evidence="5">Duluth1</strain>
        <tissue evidence="5">Whole animal</tissue>
    </source>
</reference>
<feature type="domain" description="YDG" evidence="4">
    <location>
        <begin position="94"/>
        <end position="245"/>
    </location>
</feature>
<dbReference type="InterPro" id="IPR015947">
    <property type="entry name" value="PUA-like_sf"/>
</dbReference>
<dbReference type="Proteomes" id="UP000828390">
    <property type="component" value="Unassembled WGS sequence"/>
</dbReference>
<keyword evidence="6" id="KW-1185">Reference proteome</keyword>
<comment type="caution">
    <text evidence="5">The sequence shown here is derived from an EMBL/GenBank/DDBJ whole genome shotgun (WGS) entry which is preliminary data.</text>
</comment>
<feature type="compositionally biased region" description="Acidic residues" evidence="3">
    <location>
        <begin position="65"/>
        <end position="78"/>
    </location>
</feature>
<dbReference type="PANTHER" id="PTHR14140">
    <property type="entry name" value="E3 UBIQUITIN-PROTEIN LIGASE UHRF-RELATED"/>
    <property type="match status" value="1"/>
</dbReference>
<dbReference type="Gene3D" id="2.30.280.10">
    <property type="entry name" value="SRA-YDG"/>
    <property type="match status" value="1"/>
</dbReference>
<dbReference type="InterPro" id="IPR045134">
    <property type="entry name" value="UHRF1/2-like"/>
</dbReference>
<feature type="compositionally biased region" description="Polar residues" evidence="3">
    <location>
        <begin position="163"/>
        <end position="179"/>
    </location>
</feature>
<evidence type="ECO:0000256" key="3">
    <source>
        <dbReference type="SAM" id="MobiDB-lite"/>
    </source>
</evidence>
<dbReference type="GO" id="GO:0005634">
    <property type="term" value="C:nucleus"/>
    <property type="evidence" value="ECO:0007669"/>
    <property type="project" value="UniProtKB-SubCell"/>
</dbReference>
<dbReference type="GO" id="GO:0016567">
    <property type="term" value="P:protein ubiquitination"/>
    <property type="evidence" value="ECO:0007669"/>
    <property type="project" value="TreeGrafter"/>
</dbReference>
<protein>
    <recommendedName>
        <fullName evidence="4">YDG domain-containing protein</fullName>
    </recommendedName>
</protein>
<dbReference type="EMBL" id="JAIWYP010000010">
    <property type="protein sequence ID" value="KAH3748634.1"/>
    <property type="molecule type" value="Genomic_DNA"/>
</dbReference>
<feature type="region of interest" description="Disordered" evidence="3">
    <location>
        <begin position="1"/>
        <end position="21"/>
    </location>
</feature>
<reference evidence="5" key="1">
    <citation type="journal article" date="2019" name="bioRxiv">
        <title>The Genome of the Zebra Mussel, Dreissena polymorpha: A Resource for Invasive Species Research.</title>
        <authorList>
            <person name="McCartney M.A."/>
            <person name="Auch B."/>
            <person name="Kono T."/>
            <person name="Mallez S."/>
            <person name="Zhang Y."/>
            <person name="Obille A."/>
            <person name="Becker A."/>
            <person name="Abrahante J.E."/>
            <person name="Garbe J."/>
            <person name="Badalamenti J.P."/>
            <person name="Herman A."/>
            <person name="Mangelson H."/>
            <person name="Liachko I."/>
            <person name="Sullivan S."/>
            <person name="Sone E.D."/>
            <person name="Koren S."/>
            <person name="Silverstein K.A.T."/>
            <person name="Beckman K.B."/>
            <person name="Gohl D.M."/>
        </authorList>
    </citation>
    <scope>NUCLEOTIDE SEQUENCE</scope>
    <source>
        <strain evidence="5">Duluth1</strain>
        <tissue evidence="5">Whole animal</tissue>
    </source>
</reference>
<evidence type="ECO:0000313" key="5">
    <source>
        <dbReference type="EMBL" id="KAH3748634.1"/>
    </source>
</evidence>
<organism evidence="5 6">
    <name type="scientific">Dreissena polymorpha</name>
    <name type="common">Zebra mussel</name>
    <name type="synonym">Mytilus polymorpha</name>
    <dbReference type="NCBI Taxonomy" id="45954"/>
    <lineage>
        <taxon>Eukaryota</taxon>
        <taxon>Metazoa</taxon>
        <taxon>Spiralia</taxon>
        <taxon>Lophotrochozoa</taxon>
        <taxon>Mollusca</taxon>
        <taxon>Bivalvia</taxon>
        <taxon>Autobranchia</taxon>
        <taxon>Heteroconchia</taxon>
        <taxon>Euheterodonta</taxon>
        <taxon>Imparidentia</taxon>
        <taxon>Neoheterodontei</taxon>
        <taxon>Myida</taxon>
        <taxon>Dreissenoidea</taxon>
        <taxon>Dreissenidae</taxon>
        <taxon>Dreissena</taxon>
    </lineage>
</organism>
<dbReference type="InterPro" id="IPR036987">
    <property type="entry name" value="SRA-YDG_sf"/>
</dbReference>
<dbReference type="AlphaFoldDB" id="A0A9D4DG28"/>
<dbReference type="GO" id="GO:0061630">
    <property type="term" value="F:ubiquitin protein ligase activity"/>
    <property type="evidence" value="ECO:0007669"/>
    <property type="project" value="TreeGrafter"/>
</dbReference>
<dbReference type="PROSITE" id="PS51015">
    <property type="entry name" value="YDG"/>
    <property type="match status" value="1"/>
</dbReference>
<dbReference type="PANTHER" id="PTHR14140:SF27">
    <property type="entry name" value="OS04G0289800 PROTEIN"/>
    <property type="match status" value="1"/>
</dbReference>
<feature type="non-terminal residue" evidence="5">
    <location>
        <position position="1"/>
    </location>
</feature>